<sequence length="70" mass="7991">MKSEINKLSKVRNKIIERAEKRDALALKRSDDWYDSPKGKKHEASTGKLADVAEKLSEAINELKTYTTEL</sequence>
<reference evidence="1 2" key="1">
    <citation type="submission" date="2019-08" db="EMBL/GenBank/DDBJ databases">
        <title>Genomes of Antarctic Bizionia species.</title>
        <authorList>
            <person name="Bowman J.P."/>
        </authorList>
    </citation>
    <scope>NUCLEOTIDE SEQUENCE [LARGE SCALE GENOMIC DNA]</scope>
    <source>
        <strain evidence="1 2">APA-1</strain>
    </source>
</reference>
<evidence type="ECO:0000313" key="2">
    <source>
        <dbReference type="Proteomes" id="UP000324358"/>
    </source>
</evidence>
<gene>
    <name evidence="1" type="ORF">ES675_16320</name>
</gene>
<organism evidence="1 2">
    <name type="scientific">Bizionia algoritergicola</name>
    <dbReference type="NCBI Taxonomy" id="291187"/>
    <lineage>
        <taxon>Bacteria</taxon>
        <taxon>Pseudomonadati</taxon>
        <taxon>Bacteroidota</taxon>
        <taxon>Flavobacteriia</taxon>
        <taxon>Flavobacteriales</taxon>
        <taxon>Flavobacteriaceae</taxon>
        <taxon>Bizionia</taxon>
    </lineage>
</organism>
<name>A0A5D0QLI9_9FLAO</name>
<proteinExistence type="predicted"/>
<dbReference type="Proteomes" id="UP000324358">
    <property type="component" value="Unassembled WGS sequence"/>
</dbReference>
<dbReference type="AlphaFoldDB" id="A0A5D0QLI9"/>
<evidence type="ECO:0000313" key="1">
    <source>
        <dbReference type="EMBL" id="TYB69044.1"/>
    </source>
</evidence>
<dbReference type="EMBL" id="VSKL01000021">
    <property type="protein sequence ID" value="TYB69044.1"/>
    <property type="molecule type" value="Genomic_DNA"/>
</dbReference>
<keyword evidence="2" id="KW-1185">Reference proteome</keyword>
<dbReference type="OrthoDB" id="9927928at2"/>
<comment type="caution">
    <text evidence="1">The sequence shown here is derived from an EMBL/GenBank/DDBJ whole genome shotgun (WGS) entry which is preliminary data.</text>
</comment>
<accession>A0A5D0QLI9</accession>
<dbReference type="RefSeq" id="WP_066257367.1">
    <property type="nucleotide sequence ID" value="NZ_VSKL01000021.1"/>
</dbReference>
<protein>
    <submittedName>
        <fullName evidence="1">Uncharacterized protein</fullName>
    </submittedName>
</protein>